<evidence type="ECO:0000313" key="1">
    <source>
        <dbReference type="EMBL" id="KKN88287.1"/>
    </source>
</evidence>
<proteinExistence type="predicted"/>
<comment type="caution">
    <text evidence="1">The sequence shown here is derived from an EMBL/GenBank/DDBJ whole genome shotgun (WGS) entry which is preliminary data.</text>
</comment>
<dbReference type="AlphaFoldDB" id="A0A0F9ULI3"/>
<accession>A0A0F9ULI3</accession>
<reference evidence="1" key="1">
    <citation type="journal article" date="2015" name="Nature">
        <title>Complex archaea that bridge the gap between prokaryotes and eukaryotes.</title>
        <authorList>
            <person name="Spang A."/>
            <person name="Saw J.H."/>
            <person name="Jorgensen S.L."/>
            <person name="Zaremba-Niedzwiedzka K."/>
            <person name="Martijn J."/>
            <person name="Lind A.E."/>
            <person name="van Eijk R."/>
            <person name="Schleper C."/>
            <person name="Guy L."/>
            <person name="Ettema T.J."/>
        </authorList>
    </citation>
    <scope>NUCLEOTIDE SEQUENCE</scope>
</reference>
<organism evidence="1">
    <name type="scientific">marine sediment metagenome</name>
    <dbReference type="NCBI Taxonomy" id="412755"/>
    <lineage>
        <taxon>unclassified sequences</taxon>
        <taxon>metagenomes</taxon>
        <taxon>ecological metagenomes</taxon>
    </lineage>
</organism>
<dbReference type="EMBL" id="LAZR01000129">
    <property type="protein sequence ID" value="KKN88287.1"/>
    <property type="molecule type" value="Genomic_DNA"/>
</dbReference>
<sequence>MTVTFDELIIESRSLAQQDKSWGQTWDVVGPQVDQGMVLGRIVGAKHANRIKLYLSWVSGQKTK</sequence>
<gene>
    <name evidence="1" type="ORF">LCGC14_0248490</name>
</gene>
<protein>
    <submittedName>
        <fullName evidence="1">Uncharacterized protein</fullName>
    </submittedName>
</protein>
<name>A0A0F9ULI3_9ZZZZ</name>